<feature type="chain" id="PRO_5015126387" evidence="1">
    <location>
        <begin position="21"/>
        <end position="183"/>
    </location>
</feature>
<dbReference type="Proteomes" id="UP000240978">
    <property type="component" value="Unassembled WGS sequence"/>
</dbReference>
<dbReference type="EMBL" id="PYGK01000020">
    <property type="protein sequence ID" value="PSL22746.1"/>
    <property type="molecule type" value="Genomic_DNA"/>
</dbReference>
<dbReference type="PROSITE" id="PS51257">
    <property type="entry name" value="PROKAR_LIPOPROTEIN"/>
    <property type="match status" value="1"/>
</dbReference>
<reference evidence="2 3" key="1">
    <citation type="submission" date="2018-03" db="EMBL/GenBank/DDBJ databases">
        <title>Genomic Encyclopedia of Archaeal and Bacterial Type Strains, Phase II (KMG-II): from individual species to whole genera.</title>
        <authorList>
            <person name="Goeker M."/>
        </authorList>
    </citation>
    <scope>NUCLEOTIDE SEQUENCE [LARGE SCALE GENOMIC DNA]</scope>
    <source>
        <strain evidence="2 3">DSM 18107</strain>
    </source>
</reference>
<name>A0A2P8FM17_9BACT</name>
<sequence length="183" mass="20205">MFKKLLPACLIAISAFVLFACSKDAAPSNNAPPASVPTLAIVNSVSDSAISGIYFRYTYKGYTELFKDTVDSVGFMYYHNNIYFAWTTGRKGVPFEHKSVAEFNFGKTWPTGTGTFNNAIFWIGDYTSYRSDNMEYTITRNAANFGDTVEVKFKGLVTEEDAVGTPDTTTVIGDFRAVLVNNP</sequence>
<keyword evidence="3" id="KW-1185">Reference proteome</keyword>
<comment type="caution">
    <text evidence="2">The sequence shown here is derived from an EMBL/GenBank/DDBJ whole genome shotgun (WGS) entry which is preliminary data.</text>
</comment>
<accession>A0A2P8FM17</accession>
<gene>
    <name evidence="2" type="ORF">CLV42_1207</name>
</gene>
<evidence type="ECO:0000313" key="3">
    <source>
        <dbReference type="Proteomes" id="UP000240978"/>
    </source>
</evidence>
<dbReference type="AlphaFoldDB" id="A0A2P8FM17"/>
<dbReference type="RefSeq" id="WP_106605692.1">
    <property type="nucleotide sequence ID" value="NZ_PYGK01000020.1"/>
</dbReference>
<feature type="signal peptide" evidence="1">
    <location>
        <begin position="1"/>
        <end position="20"/>
    </location>
</feature>
<keyword evidence="1" id="KW-0732">Signal</keyword>
<evidence type="ECO:0000313" key="2">
    <source>
        <dbReference type="EMBL" id="PSL22746.1"/>
    </source>
</evidence>
<organism evidence="2 3">
    <name type="scientific">Chitinophaga ginsengisoli</name>
    <dbReference type="NCBI Taxonomy" id="363837"/>
    <lineage>
        <taxon>Bacteria</taxon>
        <taxon>Pseudomonadati</taxon>
        <taxon>Bacteroidota</taxon>
        <taxon>Chitinophagia</taxon>
        <taxon>Chitinophagales</taxon>
        <taxon>Chitinophagaceae</taxon>
        <taxon>Chitinophaga</taxon>
    </lineage>
</organism>
<protein>
    <submittedName>
        <fullName evidence="2">Uncharacterized protein</fullName>
    </submittedName>
</protein>
<evidence type="ECO:0000256" key="1">
    <source>
        <dbReference type="SAM" id="SignalP"/>
    </source>
</evidence>
<proteinExistence type="predicted"/>